<dbReference type="Gene3D" id="1.25.10.10">
    <property type="entry name" value="Leucine-rich Repeat Variant"/>
    <property type="match status" value="1"/>
</dbReference>
<dbReference type="SUPFAM" id="SSF48371">
    <property type="entry name" value="ARM repeat"/>
    <property type="match status" value="1"/>
</dbReference>
<dbReference type="InterPro" id="IPR016024">
    <property type="entry name" value="ARM-type_fold"/>
</dbReference>
<evidence type="ECO:0000256" key="1">
    <source>
        <dbReference type="SAM" id="Coils"/>
    </source>
</evidence>
<dbReference type="AlphaFoldDB" id="A0A7C0TYS3"/>
<evidence type="ECO:0000313" key="2">
    <source>
        <dbReference type="EMBL" id="HDD31333.1"/>
    </source>
</evidence>
<dbReference type="InterPro" id="IPR011989">
    <property type="entry name" value="ARM-like"/>
</dbReference>
<comment type="caution">
    <text evidence="2">The sequence shown here is derived from an EMBL/GenBank/DDBJ whole genome shotgun (WGS) entry which is preliminary data.</text>
</comment>
<protein>
    <submittedName>
        <fullName evidence="2">Uncharacterized protein</fullName>
    </submittedName>
</protein>
<accession>A0A7C0TYS3</accession>
<dbReference type="Proteomes" id="UP000886210">
    <property type="component" value="Unassembled WGS sequence"/>
</dbReference>
<gene>
    <name evidence="2" type="ORF">ENF72_01740</name>
</gene>
<sequence length="536" mass="62568">MKGVFEDDNMIKENPLLTQEITQRKIDKDTLNKLLEQIKEGDPSTRIKALQILNETVVNADIEQRQEFLEEGLEALLENLFDENRRIQELTLKVLESLIKGISLSVNVSLKIFETVSIPRILEDDFVFLQLVNLFKALKFIEPHPSVLNCLTKMALSRDDRVRVLGTWGLWRFLNFTKDVRSTEILEGILSKIPSLLESDDETVVEVTLELTREIATRYQDSDEIIRRCLAWIKIMKEIRKSGSWLIKSELEKTINYLTKLVRNYYRIRINRAFEVLKELINEGRYEDAITLAGIIGNEDVLKWVSHKIKEAEMEKETKIESLPRVVEGPKYFTTSSNLEEKALYIPSLSSLTPRKKTFGSDRTAKMTYGKFELNTNEMRDLSKIMTKLKSSDRAEVIDALWELYELSGEINSQNVENFKTFVPELLRIFSSTNNEWVVDKVAKILAKILSILPNSQEYLYDIAKFLFLEDKDETKALIFFKYYLRNKGDENARELIMILEDLKSKVPEIPERKIRILIEEIKQEIKRLEKHKELT</sequence>
<feature type="coiled-coil region" evidence="1">
    <location>
        <begin position="59"/>
        <end position="93"/>
    </location>
</feature>
<dbReference type="EMBL" id="DQYG01000073">
    <property type="protein sequence ID" value="HDD31333.1"/>
    <property type="molecule type" value="Genomic_DNA"/>
</dbReference>
<keyword evidence="1" id="KW-0175">Coiled coil</keyword>
<reference evidence="2" key="1">
    <citation type="journal article" date="2020" name="mSystems">
        <title>Genome- and Community-Level Interaction Insights into Carbon Utilization and Element Cycling Functions of Hydrothermarchaeota in Hydrothermal Sediment.</title>
        <authorList>
            <person name="Zhou Z."/>
            <person name="Liu Y."/>
            <person name="Xu W."/>
            <person name="Pan J."/>
            <person name="Luo Z.H."/>
            <person name="Li M."/>
        </authorList>
    </citation>
    <scope>NUCLEOTIDE SEQUENCE [LARGE SCALE GENOMIC DNA]</scope>
    <source>
        <strain evidence="2">HyVt-151</strain>
    </source>
</reference>
<proteinExistence type="predicted"/>
<name>A0A7C0TYS3_THELI</name>
<organism evidence="2">
    <name type="scientific">Thermococcus litoralis</name>
    <dbReference type="NCBI Taxonomy" id="2265"/>
    <lineage>
        <taxon>Archaea</taxon>
        <taxon>Methanobacteriati</taxon>
        <taxon>Methanobacteriota</taxon>
        <taxon>Thermococci</taxon>
        <taxon>Thermococcales</taxon>
        <taxon>Thermococcaceae</taxon>
        <taxon>Thermococcus</taxon>
    </lineage>
</organism>